<dbReference type="Proteomes" id="UP000640531">
    <property type="component" value="Unassembled WGS sequence"/>
</dbReference>
<organism evidence="1 2">
    <name type="scientific">Anabaena lutea FACHB-196</name>
    <dbReference type="NCBI Taxonomy" id="2692881"/>
    <lineage>
        <taxon>Bacteria</taxon>
        <taxon>Bacillati</taxon>
        <taxon>Cyanobacteriota</taxon>
        <taxon>Cyanophyceae</taxon>
        <taxon>Nostocales</taxon>
        <taxon>Nostocaceae</taxon>
        <taxon>Anabaena</taxon>
    </lineage>
</organism>
<sequence length="106" mass="12093">MTTQINAPPAVDYAPLELQGELMAMQELTIEDLLNIAQSQVPESQQELHLQLLEKNQNNQLSESDKLLLKSLRVSADYLMLKKAYAYALLQWKGYTLPDFEQLPSE</sequence>
<protein>
    <submittedName>
        <fullName evidence="1">Uncharacterized protein</fullName>
    </submittedName>
</protein>
<dbReference type="EMBL" id="JACJST010000030">
    <property type="protein sequence ID" value="MBD2570795.1"/>
    <property type="molecule type" value="Genomic_DNA"/>
</dbReference>
<gene>
    <name evidence="1" type="ORF">H6G59_23450</name>
</gene>
<evidence type="ECO:0000313" key="2">
    <source>
        <dbReference type="Proteomes" id="UP000640531"/>
    </source>
</evidence>
<reference evidence="1 2" key="1">
    <citation type="journal article" date="2020" name="ISME J.">
        <title>Comparative genomics reveals insights into cyanobacterial evolution and habitat adaptation.</title>
        <authorList>
            <person name="Chen M.Y."/>
            <person name="Teng W.K."/>
            <person name="Zhao L."/>
            <person name="Hu C.X."/>
            <person name="Zhou Y.K."/>
            <person name="Han B.P."/>
            <person name="Song L.R."/>
            <person name="Shu W.S."/>
        </authorList>
    </citation>
    <scope>NUCLEOTIDE SEQUENCE [LARGE SCALE GENOMIC DNA]</scope>
    <source>
        <strain evidence="1 2">FACHB-196</strain>
    </source>
</reference>
<dbReference type="RefSeq" id="WP_190719302.1">
    <property type="nucleotide sequence ID" value="NZ_JACJST010000030.1"/>
</dbReference>
<accession>A0ABR8FLV5</accession>
<comment type="caution">
    <text evidence="1">The sequence shown here is derived from an EMBL/GenBank/DDBJ whole genome shotgun (WGS) entry which is preliminary data.</text>
</comment>
<proteinExistence type="predicted"/>
<keyword evidence="2" id="KW-1185">Reference proteome</keyword>
<evidence type="ECO:0000313" key="1">
    <source>
        <dbReference type="EMBL" id="MBD2570795.1"/>
    </source>
</evidence>
<name>A0ABR8FLV5_9NOST</name>